<organism evidence="2 3">
    <name type="scientific">Lentinus brumalis</name>
    <dbReference type="NCBI Taxonomy" id="2498619"/>
    <lineage>
        <taxon>Eukaryota</taxon>
        <taxon>Fungi</taxon>
        <taxon>Dikarya</taxon>
        <taxon>Basidiomycota</taxon>
        <taxon>Agaricomycotina</taxon>
        <taxon>Agaricomycetes</taxon>
        <taxon>Polyporales</taxon>
        <taxon>Polyporaceae</taxon>
        <taxon>Lentinus</taxon>
    </lineage>
</organism>
<feature type="compositionally biased region" description="Polar residues" evidence="1">
    <location>
        <begin position="87"/>
        <end position="104"/>
    </location>
</feature>
<dbReference type="OrthoDB" id="3355886at2759"/>
<feature type="region of interest" description="Disordered" evidence="1">
    <location>
        <begin position="86"/>
        <end position="189"/>
    </location>
</feature>
<gene>
    <name evidence="2" type="ORF">OH76DRAFT_1395195</name>
</gene>
<feature type="region of interest" description="Disordered" evidence="1">
    <location>
        <begin position="1"/>
        <end position="24"/>
    </location>
</feature>
<name>A0A371DXX5_9APHY</name>
<accession>A0A371DXX5</accession>
<evidence type="ECO:0000313" key="3">
    <source>
        <dbReference type="Proteomes" id="UP000256964"/>
    </source>
</evidence>
<sequence length="260" mass="27478">MARASPPNPTHDRPRFPQASRLNTLAPLTATATIPTVDSTRTFITMSSVLRNLSKHSRSLSTASRSPLISAPAPRATRAFHSPFAVLSSSESPLTRAPSPTSTARGLYEKNIEHPSEPFTSGAGHRTYVVSSPDPANTPYEVPSGAYPTSAPYENYPRTEAPVPPNAQYASTAPGLAHPITGRVPHNDAGVGESAAIRYREAPGEMHARGGSYGGQGVVDAAGTRQGPDGELPDVNASPLHENAPRFSQGGVDNAWKERK</sequence>
<dbReference type="Proteomes" id="UP000256964">
    <property type="component" value="Unassembled WGS sequence"/>
</dbReference>
<dbReference type="AlphaFoldDB" id="A0A371DXX5"/>
<evidence type="ECO:0000313" key="2">
    <source>
        <dbReference type="EMBL" id="RDX57395.1"/>
    </source>
</evidence>
<feature type="region of interest" description="Disordered" evidence="1">
    <location>
        <begin position="205"/>
        <end position="260"/>
    </location>
</feature>
<evidence type="ECO:0000256" key="1">
    <source>
        <dbReference type="SAM" id="MobiDB-lite"/>
    </source>
</evidence>
<feature type="compositionally biased region" description="Basic and acidic residues" evidence="1">
    <location>
        <begin position="107"/>
        <end position="116"/>
    </location>
</feature>
<keyword evidence="3" id="KW-1185">Reference proteome</keyword>
<protein>
    <submittedName>
        <fullName evidence="2">Uncharacterized protein</fullName>
    </submittedName>
</protein>
<feature type="region of interest" description="Disordered" evidence="1">
    <location>
        <begin position="54"/>
        <end position="74"/>
    </location>
</feature>
<dbReference type="EMBL" id="KZ857379">
    <property type="protein sequence ID" value="RDX57395.1"/>
    <property type="molecule type" value="Genomic_DNA"/>
</dbReference>
<proteinExistence type="predicted"/>
<reference evidence="2 3" key="1">
    <citation type="journal article" date="2018" name="Biotechnol. Biofuels">
        <title>Integrative visual omics of the white-rot fungus Polyporus brumalis exposes the biotechnological potential of its oxidative enzymes for delignifying raw plant biomass.</title>
        <authorList>
            <person name="Miyauchi S."/>
            <person name="Rancon A."/>
            <person name="Drula E."/>
            <person name="Hage H."/>
            <person name="Chaduli D."/>
            <person name="Favel A."/>
            <person name="Grisel S."/>
            <person name="Henrissat B."/>
            <person name="Herpoel-Gimbert I."/>
            <person name="Ruiz-Duenas F.J."/>
            <person name="Chevret D."/>
            <person name="Hainaut M."/>
            <person name="Lin J."/>
            <person name="Wang M."/>
            <person name="Pangilinan J."/>
            <person name="Lipzen A."/>
            <person name="Lesage-Meessen L."/>
            <person name="Navarro D."/>
            <person name="Riley R."/>
            <person name="Grigoriev I.V."/>
            <person name="Zhou S."/>
            <person name="Raouche S."/>
            <person name="Rosso M.N."/>
        </authorList>
    </citation>
    <scope>NUCLEOTIDE SEQUENCE [LARGE SCALE GENOMIC DNA]</scope>
    <source>
        <strain evidence="2 3">BRFM 1820</strain>
    </source>
</reference>